<evidence type="ECO:0000256" key="3">
    <source>
        <dbReference type="ARBA" id="ARBA00022448"/>
    </source>
</evidence>
<organism evidence="10 11">
    <name type="scientific">Natrinema ejinorense</name>
    <dbReference type="NCBI Taxonomy" id="373386"/>
    <lineage>
        <taxon>Archaea</taxon>
        <taxon>Methanobacteriati</taxon>
        <taxon>Methanobacteriota</taxon>
        <taxon>Stenosarchaea group</taxon>
        <taxon>Halobacteria</taxon>
        <taxon>Halobacteriales</taxon>
        <taxon>Natrialbaceae</taxon>
        <taxon>Natrinema</taxon>
    </lineage>
</organism>
<reference evidence="10 11" key="1">
    <citation type="submission" date="2017-09" db="EMBL/GenBank/DDBJ databases">
        <title>Genome sequences of Natrinema ejinorence JCM 13890T.</title>
        <authorList>
            <person name="Roh S.W."/>
            <person name="Kim Y.B."/>
            <person name="Kim J.Y."/>
        </authorList>
    </citation>
    <scope>NUCLEOTIDE SEQUENCE [LARGE SCALE GENOMIC DNA]</scope>
    <source>
        <strain evidence="10 11">JCM 13890</strain>
    </source>
</reference>
<dbReference type="InterPro" id="IPR011606">
    <property type="entry name" value="Brnchd-chn_aa_trnsp_permease"/>
</dbReference>
<evidence type="ECO:0000313" key="11">
    <source>
        <dbReference type="Proteomes" id="UP000219689"/>
    </source>
</evidence>
<dbReference type="GO" id="GO:0005886">
    <property type="term" value="C:plasma membrane"/>
    <property type="evidence" value="ECO:0007669"/>
    <property type="project" value="UniProtKB-SubCell"/>
</dbReference>
<accession>A0A2A5QX34</accession>
<evidence type="ECO:0000256" key="8">
    <source>
        <dbReference type="SAM" id="MobiDB-lite"/>
    </source>
</evidence>
<feature type="transmembrane region" description="Helical" evidence="9">
    <location>
        <begin position="114"/>
        <end position="133"/>
    </location>
</feature>
<keyword evidence="5 9" id="KW-0812">Transmembrane</keyword>
<gene>
    <name evidence="10" type="ORF">CP557_13090</name>
</gene>
<evidence type="ECO:0000256" key="4">
    <source>
        <dbReference type="ARBA" id="ARBA00022475"/>
    </source>
</evidence>
<sequence length="295" mass="30525">MTCPSARGRVVRGSRADFESALGLVRLETNVTETDGSDGDRGHGGRAGKPADEQARERPATAGAAGREAVTFEWDGIRAGFLTCLPIALGVGGYGVAFGVLARRAGLSVAEATLMSATVLAGAAQIVAVELWADPLPVATIVLATLAINLRYSLMGAALGPWLDELSSLRSYGSLLLMADENWALTMRELTSGSGRGGFLFGTGIAIWVFWVASTIVGATAGGAIGDPARYGIDFVLAAVFVALAAELWEGRSTLVPWLVALATAIVAAAVVPGQWYILLGGFAAAAVEVIRYDQ</sequence>
<feature type="transmembrane region" description="Helical" evidence="9">
    <location>
        <begin position="197"/>
        <end position="225"/>
    </location>
</feature>
<dbReference type="PANTHER" id="PTHR34979">
    <property type="entry name" value="INNER MEMBRANE PROTEIN YGAZ"/>
    <property type="match status" value="1"/>
</dbReference>
<evidence type="ECO:0000256" key="9">
    <source>
        <dbReference type="SAM" id="Phobius"/>
    </source>
</evidence>
<feature type="compositionally biased region" description="Basic and acidic residues" evidence="8">
    <location>
        <begin position="38"/>
        <end position="59"/>
    </location>
</feature>
<keyword evidence="4" id="KW-1003">Cell membrane</keyword>
<feature type="transmembrane region" description="Helical" evidence="9">
    <location>
        <begin position="231"/>
        <end position="249"/>
    </location>
</feature>
<keyword evidence="7 9" id="KW-0472">Membrane</keyword>
<feature type="transmembrane region" description="Helical" evidence="9">
    <location>
        <begin position="256"/>
        <end position="278"/>
    </location>
</feature>
<comment type="subcellular location">
    <subcellularLocation>
        <location evidence="1">Cell membrane</location>
        <topology evidence="1">Multi-pass membrane protein</topology>
    </subcellularLocation>
</comment>
<feature type="region of interest" description="Disordered" evidence="8">
    <location>
        <begin position="29"/>
        <end position="64"/>
    </location>
</feature>
<protein>
    <submittedName>
        <fullName evidence="10">Branched-chain amino acid ABC transporter permease</fullName>
    </submittedName>
</protein>
<evidence type="ECO:0000256" key="5">
    <source>
        <dbReference type="ARBA" id="ARBA00022692"/>
    </source>
</evidence>
<evidence type="ECO:0000256" key="2">
    <source>
        <dbReference type="ARBA" id="ARBA00010735"/>
    </source>
</evidence>
<dbReference type="Pfam" id="PF03591">
    <property type="entry name" value="AzlC"/>
    <property type="match status" value="1"/>
</dbReference>
<evidence type="ECO:0000256" key="7">
    <source>
        <dbReference type="ARBA" id="ARBA00023136"/>
    </source>
</evidence>
<proteinExistence type="inferred from homology"/>
<keyword evidence="11" id="KW-1185">Reference proteome</keyword>
<dbReference type="AlphaFoldDB" id="A0A2A5QX34"/>
<comment type="similarity">
    <text evidence="2">Belongs to the AzlC family.</text>
</comment>
<keyword evidence="3" id="KW-0813">Transport</keyword>
<dbReference type="PANTHER" id="PTHR34979:SF1">
    <property type="entry name" value="INNER MEMBRANE PROTEIN YGAZ"/>
    <property type="match status" value="1"/>
</dbReference>
<feature type="transmembrane region" description="Helical" evidence="9">
    <location>
        <begin position="139"/>
        <end position="163"/>
    </location>
</feature>
<evidence type="ECO:0000256" key="6">
    <source>
        <dbReference type="ARBA" id="ARBA00022989"/>
    </source>
</evidence>
<dbReference type="EMBL" id="NXNI01000001">
    <property type="protein sequence ID" value="PCR91375.1"/>
    <property type="molecule type" value="Genomic_DNA"/>
</dbReference>
<dbReference type="Proteomes" id="UP000219689">
    <property type="component" value="Unassembled WGS sequence"/>
</dbReference>
<evidence type="ECO:0000313" key="10">
    <source>
        <dbReference type="EMBL" id="PCR91375.1"/>
    </source>
</evidence>
<feature type="transmembrane region" description="Helical" evidence="9">
    <location>
        <begin position="79"/>
        <end position="102"/>
    </location>
</feature>
<keyword evidence="6 9" id="KW-1133">Transmembrane helix</keyword>
<evidence type="ECO:0000256" key="1">
    <source>
        <dbReference type="ARBA" id="ARBA00004651"/>
    </source>
</evidence>
<comment type="caution">
    <text evidence="10">The sequence shown here is derived from an EMBL/GenBank/DDBJ whole genome shotgun (WGS) entry which is preliminary data.</text>
</comment>
<dbReference type="GO" id="GO:1903785">
    <property type="term" value="P:L-valine transmembrane transport"/>
    <property type="evidence" value="ECO:0007669"/>
    <property type="project" value="TreeGrafter"/>
</dbReference>
<name>A0A2A5QX34_9EURY</name>